<reference evidence="7" key="1">
    <citation type="submission" date="2025-08" db="UniProtKB">
        <authorList>
            <consortium name="RefSeq"/>
        </authorList>
    </citation>
    <scope>IDENTIFICATION</scope>
    <source>
        <tissue evidence="7">Muscle</tissue>
    </source>
</reference>
<sequence length="278" mass="31558">MEYTALNSPSEENIYLDITMNELACKVTEDKEFEESLLIADLDETVNRFNLWRHLLPRVEIFFAMKSCNNNVIRRLMATLGCSFDSASKCEIQQLLNIGVKPSKIIFANIVKFRTHIKFAASVGVHLMTFDCEEELLKIHECDSEARLVLRIQPPLENCVFPFRNGYGCNQEEACRLVQKARDLNMIVEGISFHVGFMCKDPKCYVEAIKTARWVFDEVSKMGVKMTLLDIGGGYPGSRTSLNCFRELKMLSTFNGVTSQTFDPTICSLTQKLQATSS</sequence>
<dbReference type="PANTHER" id="PTHR11482:SF6">
    <property type="entry name" value="ORNITHINE DECARBOXYLASE 1-RELATED"/>
    <property type="match status" value="1"/>
</dbReference>
<accession>A0ABM1T0X4</accession>
<proteinExistence type="inferred from homology"/>
<gene>
    <name evidence="7" type="primary">LOC106465866</name>
</gene>
<name>A0ABM1T0X4_LIMPO</name>
<keyword evidence="4" id="KW-0456">Lyase</keyword>
<evidence type="ECO:0000259" key="5">
    <source>
        <dbReference type="Pfam" id="PF02784"/>
    </source>
</evidence>
<dbReference type="PRINTS" id="PR01179">
    <property type="entry name" value="ODADCRBXLASE"/>
</dbReference>
<evidence type="ECO:0000256" key="3">
    <source>
        <dbReference type="ARBA" id="ARBA00022898"/>
    </source>
</evidence>
<dbReference type="Gene3D" id="3.20.20.10">
    <property type="entry name" value="Alanine racemase"/>
    <property type="match status" value="1"/>
</dbReference>
<dbReference type="InterPro" id="IPR022657">
    <property type="entry name" value="De-COase2_CS"/>
</dbReference>
<dbReference type="GeneID" id="106465866"/>
<dbReference type="PROSITE" id="PS00879">
    <property type="entry name" value="ODR_DC_2_2"/>
    <property type="match status" value="1"/>
</dbReference>
<dbReference type="PANTHER" id="PTHR11482">
    <property type="entry name" value="ARGININE/DIAMINOPIMELATE/ORNITHINE DECARBOXYLASE"/>
    <property type="match status" value="1"/>
</dbReference>
<dbReference type="RefSeq" id="XP_022249530.1">
    <property type="nucleotide sequence ID" value="XM_022393822.1"/>
</dbReference>
<dbReference type="InterPro" id="IPR000183">
    <property type="entry name" value="Orn/DAP/Arg_de-COase"/>
</dbReference>
<protein>
    <submittedName>
        <fullName evidence="7">Ornithine decarboxylase-like</fullName>
    </submittedName>
</protein>
<feature type="domain" description="Orn/DAP/Arg decarboxylase 2 N-terminal" evidence="5">
    <location>
        <begin position="44"/>
        <end position="240"/>
    </location>
</feature>
<dbReference type="Pfam" id="PF02784">
    <property type="entry name" value="Orn_Arg_deC_N"/>
    <property type="match status" value="1"/>
</dbReference>
<evidence type="ECO:0000313" key="6">
    <source>
        <dbReference type="Proteomes" id="UP000694941"/>
    </source>
</evidence>
<comment type="similarity">
    <text evidence="2">Belongs to the Orn/Lys/Arg decarboxylase class-II family.</text>
</comment>
<evidence type="ECO:0000256" key="4">
    <source>
        <dbReference type="ARBA" id="ARBA00023239"/>
    </source>
</evidence>
<evidence type="ECO:0000256" key="2">
    <source>
        <dbReference type="ARBA" id="ARBA00008872"/>
    </source>
</evidence>
<evidence type="ECO:0000313" key="7">
    <source>
        <dbReference type="RefSeq" id="XP_022249530.1"/>
    </source>
</evidence>
<dbReference type="InterPro" id="IPR029066">
    <property type="entry name" value="PLP-binding_barrel"/>
</dbReference>
<dbReference type="Proteomes" id="UP000694941">
    <property type="component" value="Unplaced"/>
</dbReference>
<keyword evidence="3" id="KW-0663">Pyridoxal phosphate</keyword>
<dbReference type="SUPFAM" id="SSF51419">
    <property type="entry name" value="PLP-binding barrel"/>
    <property type="match status" value="1"/>
</dbReference>
<dbReference type="InterPro" id="IPR022644">
    <property type="entry name" value="De-COase2_N"/>
</dbReference>
<dbReference type="InterPro" id="IPR002433">
    <property type="entry name" value="Orn_de-COase"/>
</dbReference>
<evidence type="ECO:0000256" key="1">
    <source>
        <dbReference type="ARBA" id="ARBA00001933"/>
    </source>
</evidence>
<dbReference type="PRINTS" id="PR01182">
    <property type="entry name" value="ORNDCRBXLASE"/>
</dbReference>
<comment type="cofactor">
    <cofactor evidence="1">
        <name>pyridoxal 5'-phosphate</name>
        <dbReference type="ChEBI" id="CHEBI:597326"/>
    </cofactor>
</comment>
<organism evidence="6 7">
    <name type="scientific">Limulus polyphemus</name>
    <name type="common">Atlantic horseshoe crab</name>
    <dbReference type="NCBI Taxonomy" id="6850"/>
    <lineage>
        <taxon>Eukaryota</taxon>
        <taxon>Metazoa</taxon>
        <taxon>Ecdysozoa</taxon>
        <taxon>Arthropoda</taxon>
        <taxon>Chelicerata</taxon>
        <taxon>Merostomata</taxon>
        <taxon>Xiphosura</taxon>
        <taxon>Limulidae</taxon>
        <taxon>Limulus</taxon>
    </lineage>
</organism>
<keyword evidence="6" id="KW-1185">Reference proteome</keyword>